<dbReference type="PANTHER" id="PTHR37049">
    <property type="entry name" value="PEPTIDASE S41 FAMILY PROTEIN"/>
    <property type="match status" value="1"/>
</dbReference>
<dbReference type="InterPro" id="IPR005151">
    <property type="entry name" value="Tail-specific_protease"/>
</dbReference>
<evidence type="ECO:0000259" key="3">
    <source>
        <dbReference type="Pfam" id="PF03572"/>
    </source>
</evidence>
<accession>A0A1V6SWH2</accession>
<dbReference type="Pfam" id="PF03572">
    <property type="entry name" value="Peptidase_S41"/>
    <property type="match status" value="1"/>
</dbReference>
<protein>
    <submittedName>
        <fullName evidence="5">Uncharacterized protein</fullName>
    </submittedName>
</protein>
<dbReference type="Proteomes" id="UP000191285">
    <property type="component" value="Unassembled WGS sequence"/>
</dbReference>
<feature type="region of interest" description="Disordered" evidence="1">
    <location>
        <begin position="296"/>
        <end position="329"/>
    </location>
</feature>
<evidence type="ECO:0000313" key="5">
    <source>
        <dbReference type="EMBL" id="OQE18317.1"/>
    </source>
</evidence>
<organism evidence="5 6">
    <name type="scientific">Penicillium steckii</name>
    <dbReference type="NCBI Taxonomy" id="303698"/>
    <lineage>
        <taxon>Eukaryota</taxon>
        <taxon>Fungi</taxon>
        <taxon>Dikarya</taxon>
        <taxon>Ascomycota</taxon>
        <taxon>Pezizomycotina</taxon>
        <taxon>Eurotiomycetes</taxon>
        <taxon>Eurotiomycetidae</taxon>
        <taxon>Eurotiales</taxon>
        <taxon>Aspergillaceae</taxon>
        <taxon>Penicillium</taxon>
    </lineage>
</organism>
<dbReference type="PANTHER" id="PTHR37049:SF4">
    <property type="entry name" value="RHODANESE DOMAIN-CONTAINING PROTEIN"/>
    <property type="match status" value="1"/>
</dbReference>
<gene>
    <name evidence="5" type="ORF">PENSTE_c018G07099</name>
</gene>
<keyword evidence="2" id="KW-0732">Signal</keyword>
<dbReference type="STRING" id="303698.A0A1V6SWH2"/>
<dbReference type="InterPro" id="IPR029045">
    <property type="entry name" value="ClpP/crotonase-like_dom_sf"/>
</dbReference>
<dbReference type="EMBL" id="MLKD01000018">
    <property type="protein sequence ID" value="OQE18317.1"/>
    <property type="molecule type" value="Genomic_DNA"/>
</dbReference>
<dbReference type="Pfam" id="PF23658">
    <property type="entry name" value="PDZ_CPAF_rel"/>
    <property type="match status" value="1"/>
</dbReference>
<feature type="compositionally biased region" description="Low complexity" evidence="1">
    <location>
        <begin position="300"/>
        <end position="329"/>
    </location>
</feature>
<feature type="domain" description="Tail specific protease" evidence="3">
    <location>
        <begin position="364"/>
        <end position="553"/>
    </location>
</feature>
<proteinExistence type="predicted"/>
<dbReference type="GO" id="GO:0008236">
    <property type="term" value="F:serine-type peptidase activity"/>
    <property type="evidence" value="ECO:0007669"/>
    <property type="project" value="InterPro"/>
</dbReference>
<keyword evidence="6" id="KW-1185">Reference proteome</keyword>
<dbReference type="SUPFAM" id="SSF52096">
    <property type="entry name" value="ClpP/crotonase"/>
    <property type="match status" value="1"/>
</dbReference>
<evidence type="ECO:0000256" key="1">
    <source>
        <dbReference type="SAM" id="MobiDB-lite"/>
    </source>
</evidence>
<dbReference type="GO" id="GO:0006508">
    <property type="term" value="P:proteolysis"/>
    <property type="evidence" value="ECO:0007669"/>
    <property type="project" value="InterPro"/>
</dbReference>
<dbReference type="InterPro" id="IPR052766">
    <property type="entry name" value="S41A_metabolite_peptidase"/>
</dbReference>
<sequence>MRLILHVSLTIVAGLLVTSQATSVFPLASNSTDACTDIYNHMLEYSIHNYSASLKVSGELAYKCARSFPFESKRAVAFVEEVRKYVNLQSTLEILESPPADYPMPATDILGGLDDIQIKASASHYSNHYDFDLDLQRLFASAFDGHLSFTLCSTSFAAFLSDASLVSISSNGIALPEVYVKDDAYLKYTDEKVPVSKVVAINGVDIEEYLPNLTKTASSQDWDSLYNQAFYSDSLSINTNGLPGYSPGLVGQPGFWWPGAYQILQFENGTIRKYETYVNFQKFPWKNTREVYESGCLQDSPSSSTTASATSSTVPSESSSAAISSTPSATSLPAPNFYPKPFNKHSANKILGIFPDSGILKDTAVLIVPTFKVEQGPDIEQFAQVARDLLNKAAERKKQNLIIDLSGNGGGTVEAGKNLFKMIFPDQEVYSANRFRTSELTDIMTQISLVDSAENAKFYDYEWRTKVTPDQKEHFESLEEWYGPYNVFGINSSASMAENLTLVASELPMSGFGDQKLDPSKPAFAPEDIIMITDGYCASTCTIFARLMKMNGVRSIAFGGRPRNGPMQALGGVKGSQVLEVKVFSNRDLTYYAEKMEMNSTLFTIVQKDLWKRLAPPKLDEFSYKVSAGSVNQFNAFSSENNQLPLQFVYEAAECRRFYTYDNYIYQNSTWSSAYDAMFNGGECVPGSTNAPGSLFDARASSG</sequence>
<name>A0A1V6SWH2_9EURO</name>
<evidence type="ECO:0000259" key="4">
    <source>
        <dbReference type="Pfam" id="PF23658"/>
    </source>
</evidence>
<dbReference type="AlphaFoldDB" id="A0A1V6SWH2"/>
<dbReference type="OrthoDB" id="27214at2759"/>
<feature type="signal peptide" evidence="2">
    <location>
        <begin position="1"/>
        <end position="21"/>
    </location>
</feature>
<comment type="caution">
    <text evidence="5">The sequence shown here is derived from an EMBL/GenBank/DDBJ whole genome shotgun (WGS) entry which is preliminary data.</text>
</comment>
<reference evidence="6" key="1">
    <citation type="journal article" date="2017" name="Nat. Microbiol.">
        <title>Global analysis of biosynthetic gene clusters reveals vast potential of secondary metabolite production in Penicillium species.</title>
        <authorList>
            <person name="Nielsen J.C."/>
            <person name="Grijseels S."/>
            <person name="Prigent S."/>
            <person name="Ji B."/>
            <person name="Dainat J."/>
            <person name="Nielsen K.F."/>
            <person name="Frisvad J.C."/>
            <person name="Workman M."/>
            <person name="Nielsen J."/>
        </authorList>
    </citation>
    <scope>NUCLEOTIDE SEQUENCE [LARGE SCALE GENOMIC DNA]</scope>
    <source>
        <strain evidence="6">IBT 24891</strain>
    </source>
</reference>
<feature type="chain" id="PRO_5013184177" evidence="2">
    <location>
        <begin position="22"/>
        <end position="703"/>
    </location>
</feature>
<dbReference type="Gene3D" id="3.90.226.10">
    <property type="entry name" value="2-enoyl-CoA Hydratase, Chain A, domain 1"/>
    <property type="match status" value="1"/>
</dbReference>
<feature type="domain" description="CPAF-like PDZ" evidence="4">
    <location>
        <begin position="159"/>
        <end position="281"/>
    </location>
</feature>
<evidence type="ECO:0000256" key="2">
    <source>
        <dbReference type="SAM" id="SignalP"/>
    </source>
</evidence>
<evidence type="ECO:0000313" key="6">
    <source>
        <dbReference type="Proteomes" id="UP000191285"/>
    </source>
</evidence>
<dbReference type="InterPro" id="IPR056186">
    <property type="entry name" value="PDZ_CPAF-rel"/>
</dbReference>